<dbReference type="AlphaFoldDB" id="A0AB39QZN2"/>
<dbReference type="EMBL" id="CP163441">
    <property type="protein sequence ID" value="XDQ47616.1"/>
    <property type="molecule type" value="Genomic_DNA"/>
</dbReference>
<sequence length="128" mass="14465">MTNDADRLWNKYLLVAQGAEGIVFDPVSLGSASLTADEMKRIRDNEPQILAEMKQLGFTSEPPAAPQRDLIFDRINKLGMTGKPPRISGYRIVVTDRCNMTCTYCFVDTNTGADDITIPDRRPEWRDR</sequence>
<accession>A0AB39QZN2</accession>
<dbReference type="RefSeq" id="WP_369226513.1">
    <property type="nucleotide sequence ID" value="NZ_CP163441.1"/>
</dbReference>
<name>A0AB39QZN2_9ACTN</name>
<proteinExistence type="predicted"/>
<evidence type="ECO:0008006" key="2">
    <source>
        <dbReference type="Google" id="ProtNLM"/>
    </source>
</evidence>
<organism evidence="1">
    <name type="scientific">Streptomyces sp. R39</name>
    <dbReference type="NCBI Taxonomy" id="3238631"/>
    <lineage>
        <taxon>Bacteria</taxon>
        <taxon>Bacillati</taxon>
        <taxon>Actinomycetota</taxon>
        <taxon>Actinomycetes</taxon>
        <taxon>Kitasatosporales</taxon>
        <taxon>Streptomycetaceae</taxon>
        <taxon>Streptomyces</taxon>
    </lineage>
</organism>
<dbReference type="SUPFAM" id="SSF102114">
    <property type="entry name" value="Radical SAM enzymes"/>
    <property type="match status" value="1"/>
</dbReference>
<protein>
    <recommendedName>
        <fullName evidence="2">Radical SAM protein</fullName>
    </recommendedName>
</protein>
<dbReference type="InterPro" id="IPR058240">
    <property type="entry name" value="rSAM_sf"/>
</dbReference>
<reference evidence="1" key="1">
    <citation type="submission" date="2024-07" db="EMBL/GenBank/DDBJ databases">
        <authorList>
            <person name="Yu S.T."/>
        </authorList>
    </citation>
    <scope>NUCLEOTIDE SEQUENCE</scope>
    <source>
        <strain evidence="1">R39</strain>
    </source>
</reference>
<gene>
    <name evidence="1" type="ORF">AB5J52_38020</name>
</gene>
<evidence type="ECO:0000313" key="1">
    <source>
        <dbReference type="EMBL" id="XDQ47616.1"/>
    </source>
</evidence>